<organism evidence="2 3">
    <name type="scientific">Geodia barretti</name>
    <name type="common">Barrett's horny sponge</name>
    <dbReference type="NCBI Taxonomy" id="519541"/>
    <lineage>
        <taxon>Eukaryota</taxon>
        <taxon>Metazoa</taxon>
        <taxon>Porifera</taxon>
        <taxon>Demospongiae</taxon>
        <taxon>Heteroscleromorpha</taxon>
        <taxon>Tetractinellida</taxon>
        <taxon>Astrophorina</taxon>
        <taxon>Geodiidae</taxon>
        <taxon>Geodia</taxon>
    </lineage>
</organism>
<reference evidence="2" key="1">
    <citation type="submission" date="2023-03" db="EMBL/GenBank/DDBJ databases">
        <authorList>
            <person name="Steffen K."/>
            <person name="Cardenas P."/>
        </authorList>
    </citation>
    <scope>NUCLEOTIDE SEQUENCE</scope>
</reference>
<dbReference type="Pfam" id="PF01261">
    <property type="entry name" value="AP_endonuc_2"/>
    <property type="match status" value="1"/>
</dbReference>
<comment type="caution">
    <text evidence="2">The sequence shown here is derived from an EMBL/GenBank/DDBJ whole genome shotgun (WGS) entry which is preliminary data.</text>
</comment>
<evidence type="ECO:0000313" key="2">
    <source>
        <dbReference type="EMBL" id="CAI8035728.1"/>
    </source>
</evidence>
<dbReference type="InterPro" id="IPR013022">
    <property type="entry name" value="Xyl_isomerase-like_TIM-brl"/>
</dbReference>
<accession>A0AA35STR5</accession>
<dbReference type="PANTHER" id="PTHR12110">
    <property type="entry name" value="HYDROXYPYRUVATE ISOMERASE"/>
    <property type="match status" value="1"/>
</dbReference>
<dbReference type="Gene3D" id="3.20.20.150">
    <property type="entry name" value="Divalent-metal-dependent TIM barrel enzymes"/>
    <property type="match status" value="1"/>
</dbReference>
<dbReference type="SUPFAM" id="SSF51658">
    <property type="entry name" value="Xylose isomerase-like"/>
    <property type="match status" value="1"/>
</dbReference>
<evidence type="ECO:0000259" key="1">
    <source>
        <dbReference type="Pfam" id="PF01261"/>
    </source>
</evidence>
<proteinExistence type="predicted"/>
<protein>
    <recommendedName>
        <fullName evidence="1">Xylose isomerase-like TIM barrel domain-containing protein</fullName>
    </recommendedName>
</protein>
<gene>
    <name evidence="2" type="ORF">GBAR_LOCUS20030</name>
</gene>
<evidence type="ECO:0000313" key="3">
    <source>
        <dbReference type="Proteomes" id="UP001174909"/>
    </source>
</evidence>
<keyword evidence="3" id="KW-1185">Reference proteome</keyword>
<sequence>MIKLGMYGSYFGKDDPKTLPYVEDVIDFAYELKLDVVDFRADVGFRSQDPDYLRAIKIKCLKAGLPIGYLATGGHFVGTEDELQQKMVRCKTDLDTAVFLGTPMVRSFCGPTPETDEGKAREVACFQELCDAAAEKGIIVGVQNHPCTGEGVLSLLRETDRENFTFILDTGQWVGSPSRTQGVPDPDIDTYEFMEQTAPYAGYVRAKVYKVDSGREEWLDYERIVEILKAANFNGCMSITFEGKDANECDDKETFRRAAKYLRELLAA</sequence>
<name>A0AA35STR5_GEOBA</name>
<dbReference type="InterPro" id="IPR050312">
    <property type="entry name" value="IolE/XylAMocC-like"/>
</dbReference>
<dbReference type="AlphaFoldDB" id="A0AA35STR5"/>
<dbReference type="InterPro" id="IPR036237">
    <property type="entry name" value="Xyl_isomerase-like_sf"/>
</dbReference>
<feature type="domain" description="Xylose isomerase-like TIM barrel" evidence="1">
    <location>
        <begin position="27"/>
        <end position="264"/>
    </location>
</feature>
<dbReference type="Proteomes" id="UP001174909">
    <property type="component" value="Unassembled WGS sequence"/>
</dbReference>
<dbReference type="PANTHER" id="PTHR12110:SF53">
    <property type="entry name" value="BLR5974 PROTEIN"/>
    <property type="match status" value="1"/>
</dbReference>
<dbReference type="EMBL" id="CASHTH010002825">
    <property type="protein sequence ID" value="CAI8035728.1"/>
    <property type="molecule type" value="Genomic_DNA"/>
</dbReference>